<dbReference type="Proteomes" id="UP000671852">
    <property type="component" value="Chromosome"/>
</dbReference>
<keyword evidence="1" id="KW-0472">Membrane</keyword>
<accession>A0A975GBI3</accession>
<keyword evidence="3" id="KW-1185">Reference proteome</keyword>
<dbReference type="RefSeq" id="WP_207561979.1">
    <property type="nucleotide sequence ID" value="NZ_CP046072.1"/>
</dbReference>
<evidence type="ECO:0000313" key="2">
    <source>
        <dbReference type="EMBL" id="QSZ40701.1"/>
    </source>
</evidence>
<evidence type="ECO:0000313" key="3">
    <source>
        <dbReference type="Proteomes" id="UP000671852"/>
    </source>
</evidence>
<keyword evidence="1" id="KW-1133">Transmembrane helix</keyword>
<evidence type="ECO:0008006" key="4">
    <source>
        <dbReference type="Google" id="ProtNLM"/>
    </source>
</evidence>
<keyword evidence="1" id="KW-0812">Transmembrane</keyword>
<sequence length="298" mass="34061">MQSKKNAIALLITIMFVIVITVAIGFSLKQINKASDEIKDESFMYQSSMLLEDILGVLRNSPELTSVADANSSEEFFIFLSQAGFIPLQSSGVELVIKIKSARSKFNPKNFNAHRADMMRQYCNNYMINSDYVDILVDNMSGIKADNSYNSAIFDENPYLFRDYIASSKHLQKINDFYEKEYNENSLKNINLDALFYFSDESNTSIDLNYATPEVWEMMLGIDRDRSILLNEMGGAYSSVDDLDLSPDEKLRLAEFKTSFFEPIVYVELEIRKDTSSSTIGFEYDIKTKKGSNFVYDI</sequence>
<evidence type="ECO:0000256" key="1">
    <source>
        <dbReference type="SAM" id="Phobius"/>
    </source>
</evidence>
<gene>
    <name evidence="2" type="ORF">GJV85_00725</name>
</gene>
<dbReference type="AlphaFoldDB" id="A0A975GBI3"/>
<reference evidence="2" key="2">
    <citation type="submission" date="2021-04" db="EMBL/GenBank/DDBJ databases">
        <title>Isolation and characterization of a novel species of the genus Sulfurimonas.</title>
        <authorList>
            <person name="Fukui M."/>
        </authorList>
    </citation>
    <scope>NUCLEOTIDE SEQUENCE</scope>
    <source>
        <strain evidence="2">H1576</strain>
    </source>
</reference>
<reference evidence="2" key="1">
    <citation type="submission" date="2019-11" db="EMBL/GenBank/DDBJ databases">
        <authorList>
            <person name="Kojima H."/>
        </authorList>
    </citation>
    <scope>NUCLEOTIDE SEQUENCE</scope>
    <source>
        <strain evidence="2">H1576</strain>
    </source>
</reference>
<dbReference type="KEGG" id="saqt:GJV85_00725"/>
<dbReference type="EMBL" id="CP046072">
    <property type="protein sequence ID" value="QSZ40701.1"/>
    <property type="molecule type" value="Genomic_DNA"/>
</dbReference>
<proteinExistence type="predicted"/>
<name>A0A975GBI3_9BACT</name>
<feature type="transmembrane region" description="Helical" evidence="1">
    <location>
        <begin position="7"/>
        <end position="28"/>
    </location>
</feature>
<organism evidence="2 3">
    <name type="scientific">Sulfurimonas aquatica</name>
    <dbReference type="NCBI Taxonomy" id="2672570"/>
    <lineage>
        <taxon>Bacteria</taxon>
        <taxon>Pseudomonadati</taxon>
        <taxon>Campylobacterota</taxon>
        <taxon>Epsilonproteobacteria</taxon>
        <taxon>Campylobacterales</taxon>
        <taxon>Sulfurimonadaceae</taxon>
        <taxon>Sulfurimonas</taxon>
    </lineage>
</organism>
<protein>
    <recommendedName>
        <fullName evidence="4">Type II secretion system protein K</fullName>
    </recommendedName>
</protein>